<organism evidence="7">
    <name type="scientific">Salinispirillum sp. LH 10-3-1</name>
    <dbReference type="NCBI Taxonomy" id="2952525"/>
    <lineage>
        <taxon>Bacteria</taxon>
        <taxon>Pseudomonadati</taxon>
        <taxon>Pseudomonadota</taxon>
        <taxon>Gammaproteobacteria</taxon>
        <taxon>Oceanospirillales</taxon>
        <taxon>Saccharospirillaceae</taxon>
        <taxon>Salinispirillum</taxon>
    </lineage>
</organism>
<dbReference type="RefSeq" id="WP_304993960.1">
    <property type="nucleotide sequence ID" value="NZ_CP101717.1"/>
</dbReference>
<proteinExistence type="inferred from homology"/>
<reference evidence="7" key="1">
    <citation type="submission" date="2022-07" db="EMBL/GenBank/DDBJ databases">
        <title>Complete genome sequence of Salinispirillum sp. LH10-3-1 capable of multiple carbohydrate inversion isolated from a soda lake.</title>
        <authorList>
            <person name="Liu J."/>
            <person name="Zhai Y."/>
            <person name="Zhang H."/>
            <person name="Yang H."/>
            <person name="Qu J."/>
            <person name="Li J."/>
        </authorList>
    </citation>
    <scope>NUCLEOTIDE SEQUENCE</scope>
    <source>
        <strain evidence="7">LH 10-3-1</strain>
    </source>
</reference>
<evidence type="ECO:0000256" key="4">
    <source>
        <dbReference type="ARBA" id="ARBA00022517"/>
    </source>
</evidence>
<dbReference type="PANTHER" id="PTHR38099:SF1">
    <property type="entry name" value="LARGE RIBOSOMAL RNA SUBUNIT ACCUMULATION PROTEIN YCED"/>
    <property type="match status" value="1"/>
</dbReference>
<feature type="region of interest" description="Disordered" evidence="6">
    <location>
        <begin position="119"/>
        <end position="153"/>
    </location>
</feature>
<dbReference type="AlphaFoldDB" id="A0AB38YBH4"/>
<name>A0AB38YBH4_9GAMM</name>
<evidence type="ECO:0000256" key="2">
    <source>
        <dbReference type="ARBA" id="ARBA00010740"/>
    </source>
</evidence>
<evidence type="ECO:0000256" key="1">
    <source>
        <dbReference type="ARBA" id="ARBA00002868"/>
    </source>
</evidence>
<dbReference type="GO" id="GO:0005829">
    <property type="term" value="C:cytosol"/>
    <property type="evidence" value="ECO:0007669"/>
    <property type="project" value="TreeGrafter"/>
</dbReference>
<evidence type="ECO:0000256" key="6">
    <source>
        <dbReference type="SAM" id="MobiDB-lite"/>
    </source>
</evidence>
<sequence>MDLLPRVKEAVVAAESMMLSVEFSRDQDGYRVATGKVAGQVTLTCERCMGDMPFTLDTGFEMALVAEESQLASLPKRYDPWLVTPGAEVSVAELLEDTILLAIPVFPKHPPEECRIKMSFGAENEDDEALESSAPEKPNPFSILADLKASQKK</sequence>
<dbReference type="InterPro" id="IPR039255">
    <property type="entry name" value="YceD_bac"/>
</dbReference>
<accession>A0AB38YBH4</accession>
<dbReference type="EMBL" id="CP101717">
    <property type="protein sequence ID" value="WLD56677.1"/>
    <property type="molecule type" value="Genomic_DNA"/>
</dbReference>
<protein>
    <recommendedName>
        <fullName evidence="3">Large ribosomal RNA subunit accumulation protein YceD</fullName>
    </recommendedName>
    <alternativeName>
        <fullName evidence="5">23S rRNA accumulation protein YceD</fullName>
    </alternativeName>
</protein>
<gene>
    <name evidence="7" type="ORF">NFC81_07985</name>
</gene>
<dbReference type="InterPro" id="IPR003772">
    <property type="entry name" value="YceD"/>
</dbReference>
<dbReference type="Pfam" id="PF02620">
    <property type="entry name" value="YceD"/>
    <property type="match status" value="1"/>
</dbReference>
<evidence type="ECO:0000256" key="3">
    <source>
        <dbReference type="ARBA" id="ARBA00015716"/>
    </source>
</evidence>
<comment type="function">
    <text evidence="1">Plays a role in synthesis, processing and/or stability of 23S rRNA.</text>
</comment>
<comment type="similarity">
    <text evidence="2">Belongs to the DUF177 domain family.</text>
</comment>
<dbReference type="PANTHER" id="PTHR38099">
    <property type="entry name" value="LARGE RIBOSOMAL RNA SUBUNIT ACCUMULATION PROTEIN YCED"/>
    <property type="match status" value="1"/>
</dbReference>
<keyword evidence="4" id="KW-0690">Ribosome biogenesis</keyword>
<dbReference type="GO" id="GO:0042254">
    <property type="term" value="P:ribosome biogenesis"/>
    <property type="evidence" value="ECO:0007669"/>
    <property type="project" value="UniProtKB-KW"/>
</dbReference>
<evidence type="ECO:0000313" key="7">
    <source>
        <dbReference type="EMBL" id="WLD56677.1"/>
    </source>
</evidence>
<evidence type="ECO:0000256" key="5">
    <source>
        <dbReference type="ARBA" id="ARBA00031841"/>
    </source>
</evidence>